<proteinExistence type="predicted"/>
<name>A0A9E7HKR1_9LILI</name>
<dbReference type="AlphaFoldDB" id="A0A9E7HKR1"/>
<dbReference type="Proteomes" id="UP001055439">
    <property type="component" value="Chromosome 8"/>
</dbReference>
<sequence>MNLDFSLCKSFLFQDCFVLLLVGVFSSSDSEVFSGTVLDLPNVFDGFDARVLFLTVANFFFFFLKSGSLRFLQFDSAFSRGVGGGQHAFQHCFGMEQEKKKQIPRSYGPFLNRVQESAIDHIAVRNKIKKTSDDSIKSN</sequence>
<keyword evidence="1" id="KW-1133">Transmembrane helix</keyword>
<keyword evidence="3" id="KW-1185">Reference proteome</keyword>
<protein>
    <submittedName>
        <fullName evidence="2">Uncharacterized protein</fullName>
    </submittedName>
</protein>
<dbReference type="EMBL" id="CP097510">
    <property type="protein sequence ID" value="URE31922.1"/>
    <property type="molecule type" value="Genomic_DNA"/>
</dbReference>
<organism evidence="2 3">
    <name type="scientific">Musa troglodytarum</name>
    <name type="common">fe'i banana</name>
    <dbReference type="NCBI Taxonomy" id="320322"/>
    <lineage>
        <taxon>Eukaryota</taxon>
        <taxon>Viridiplantae</taxon>
        <taxon>Streptophyta</taxon>
        <taxon>Embryophyta</taxon>
        <taxon>Tracheophyta</taxon>
        <taxon>Spermatophyta</taxon>
        <taxon>Magnoliopsida</taxon>
        <taxon>Liliopsida</taxon>
        <taxon>Zingiberales</taxon>
        <taxon>Musaceae</taxon>
        <taxon>Musa</taxon>
    </lineage>
</organism>
<dbReference type="EMBL" id="CP097510">
    <property type="protein sequence ID" value="URE31923.1"/>
    <property type="molecule type" value="Genomic_DNA"/>
</dbReference>
<gene>
    <name evidence="2" type="ORF">MUK42_07967</name>
</gene>
<evidence type="ECO:0000256" key="1">
    <source>
        <dbReference type="SAM" id="Phobius"/>
    </source>
</evidence>
<reference evidence="2" key="1">
    <citation type="submission" date="2022-05" db="EMBL/GenBank/DDBJ databases">
        <title>The Musa troglodytarum L. genome provides insights into the mechanism of non-climacteric behaviour and enrichment of carotenoids.</title>
        <authorList>
            <person name="Wang J."/>
        </authorList>
    </citation>
    <scope>NUCLEOTIDE SEQUENCE</scope>
    <source>
        <tissue evidence="2">Leaf</tissue>
    </source>
</reference>
<keyword evidence="1" id="KW-0472">Membrane</keyword>
<accession>A0A9E7HKR1</accession>
<feature type="transmembrane region" description="Helical" evidence="1">
    <location>
        <begin position="47"/>
        <end position="64"/>
    </location>
</feature>
<evidence type="ECO:0000313" key="3">
    <source>
        <dbReference type="Proteomes" id="UP001055439"/>
    </source>
</evidence>
<keyword evidence="1" id="KW-0812">Transmembrane</keyword>
<evidence type="ECO:0000313" key="2">
    <source>
        <dbReference type="EMBL" id="URE31922.1"/>
    </source>
</evidence>
<feature type="transmembrane region" description="Helical" evidence="1">
    <location>
        <begin position="7"/>
        <end position="27"/>
    </location>
</feature>
<dbReference type="OrthoDB" id="4062651at2759"/>